<comment type="caution">
    <text evidence="1">The sequence shown here is derived from an EMBL/GenBank/DDBJ whole genome shotgun (WGS) entry which is preliminary data.</text>
</comment>
<dbReference type="EMBL" id="CAKOGP040001680">
    <property type="protein sequence ID" value="CAJ1946463.1"/>
    <property type="molecule type" value="Genomic_DNA"/>
</dbReference>
<sequence>MSCLFCFSGDPLSEDEKKGKYGNALGPYASYNQKYDITMCKAPCSEPCCCLISMVCMCPVQVYMRHRALNHVEPGSGWKNYICCQGLFGGCMCLQPGKMGEKTCPVPCMCLEACICPGAAVSATSGVIRQEYSLGLDEDDVKLIRCNNCLQIASCLCTIIACITPCEGDDLFAQVLNTIADIVFCSVTGCMTAQCYHEINLREKMNAPGGNEMQRH</sequence>
<reference evidence="1" key="1">
    <citation type="submission" date="2023-08" db="EMBL/GenBank/DDBJ databases">
        <authorList>
            <person name="Audoor S."/>
            <person name="Bilcke G."/>
        </authorList>
    </citation>
    <scope>NUCLEOTIDE SEQUENCE</scope>
</reference>
<dbReference type="PANTHER" id="PTHR31152:SF1">
    <property type="entry name" value="PLAC8 FAMILY PROTEIN"/>
    <property type="match status" value="1"/>
</dbReference>
<accession>A0AAD2CZF3</accession>
<protein>
    <submittedName>
        <fullName evidence="1">Uncharacterized protein</fullName>
    </submittedName>
</protein>
<dbReference type="PANTHER" id="PTHR31152">
    <property type="entry name" value="PLAC8 FAMILY PROTEIN"/>
    <property type="match status" value="1"/>
</dbReference>
<gene>
    <name evidence="1" type="ORF">CYCCA115_LOCUS10605</name>
</gene>
<keyword evidence="2" id="KW-1185">Reference proteome</keyword>
<evidence type="ECO:0000313" key="2">
    <source>
        <dbReference type="Proteomes" id="UP001295423"/>
    </source>
</evidence>
<proteinExistence type="predicted"/>
<name>A0AAD2CZF3_9STRA</name>
<evidence type="ECO:0000313" key="1">
    <source>
        <dbReference type="EMBL" id="CAJ1946463.1"/>
    </source>
</evidence>
<dbReference type="Proteomes" id="UP001295423">
    <property type="component" value="Unassembled WGS sequence"/>
</dbReference>
<dbReference type="AlphaFoldDB" id="A0AAD2CZF3"/>
<organism evidence="1 2">
    <name type="scientific">Cylindrotheca closterium</name>
    <dbReference type="NCBI Taxonomy" id="2856"/>
    <lineage>
        <taxon>Eukaryota</taxon>
        <taxon>Sar</taxon>
        <taxon>Stramenopiles</taxon>
        <taxon>Ochrophyta</taxon>
        <taxon>Bacillariophyta</taxon>
        <taxon>Bacillariophyceae</taxon>
        <taxon>Bacillariophycidae</taxon>
        <taxon>Bacillariales</taxon>
        <taxon>Bacillariaceae</taxon>
        <taxon>Cylindrotheca</taxon>
    </lineage>
</organism>